<dbReference type="GO" id="GO:0016020">
    <property type="term" value="C:membrane"/>
    <property type="evidence" value="ECO:0000318"/>
    <property type="project" value="GO_Central"/>
</dbReference>
<gene>
    <name evidence="7" type="ORF">TRIADDRAFT_52534</name>
</gene>
<dbReference type="InParanoid" id="B3RJ16"/>
<reference evidence="7 8" key="1">
    <citation type="journal article" date="2008" name="Nature">
        <title>The Trichoplax genome and the nature of placozoans.</title>
        <authorList>
            <person name="Srivastava M."/>
            <person name="Begovic E."/>
            <person name="Chapman J."/>
            <person name="Putnam N.H."/>
            <person name="Hellsten U."/>
            <person name="Kawashima T."/>
            <person name="Kuo A."/>
            <person name="Mitros T."/>
            <person name="Salamov A."/>
            <person name="Carpenter M.L."/>
            <person name="Signorovitch A.Y."/>
            <person name="Moreno M.A."/>
            <person name="Kamm K."/>
            <person name="Grimwood J."/>
            <person name="Schmutz J."/>
            <person name="Shapiro H."/>
            <person name="Grigoriev I.V."/>
            <person name="Buss L.W."/>
            <person name="Schierwater B."/>
            <person name="Dellaporta S.L."/>
            <person name="Rokhsar D.S."/>
        </authorList>
    </citation>
    <scope>NUCLEOTIDE SEQUENCE [LARGE SCALE GENOMIC DNA]</scope>
    <source>
        <strain evidence="7 8">Grell-BS-1999</strain>
    </source>
</reference>
<accession>B3RJ16</accession>
<dbReference type="CTD" id="6749460"/>
<dbReference type="FunCoup" id="B3RJ16">
    <property type="interactions" value="97"/>
</dbReference>
<dbReference type="GO" id="GO:0015179">
    <property type="term" value="F:L-amino acid transmembrane transporter activity"/>
    <property type="evidence" value="ECO:0000318"/>
    <property type="project" value="GO_Central"/>
</dbReference>
<dbReference type="EMBL" id="DS985241">
    <property type="protein sequence ID" value="EDV29786.1"/>
    <property type="molecule type" value="Genomic_DNA"/>
</dbReference>
<feature type="transmembrane region" description="Helical" evidence="5">
    <location>
        <begin position="366"/>
        <end position="384"/>
    </location>
</feature>
<feature type="transmembrane region" description="Helical" evidence="5">
    <location>
        <begin position="116"/>
        <end position="141"/>
    </location>
</feature>
<dbReference type="PhylomeDB" id="B3RJ16"/>
<evidence type="ECO:0000256" key="2">
    <source>
        <dbReference type="ARBA" id="ARBA00022692"/>
    </source>
</evidence>
<dbReference type="GeneID" id="6749460"/>
<evidence type="ECO:0000259" key="6">
    <source>
        <dbReference type="Pfam" id="PF01490"/>
    </source>
</evidence>
<organism evidence="7 8">
    <name type="scientific">Trichoplax adhaerens</name>
    <name type="common">Trichoplax reptans</name>
    <dbReference type="NCBI Taxonomy" id="10228"/>
    <lineage>
        <taxon>Eukaryota</taxon>
        <taxon>Metazoa</taxon>
        <taxon>Placozoa</taxon>
        <taxon>Uniplacotomia</taxon>
        <taxon>Trichoplacea</taxon>
        <taxon>Trichoplacidae</taxon>
        <taxon>Trichoplax</taxon>
    </lineage>
</organism>
<dbReference type="PANTHER" id="PTHR22950">
    <property type="entry name" value="AMINO ACID TRANSPORTER"/>
    <property type="match status" value="1"/>
</dbReference>
<keyword evidence="3 5" id="KW-1133">Transmembrane helix</keyword>
<dbReference type="GO" id="GO:0003333">
    <property type="term" value="P:amino acid transmembrane transport"/>
    <property type="evidence" value="ECO:0000318"/>
    <property type="project" value="GO_Central"/>
</dbReference>
<dbReference type="InterPro" id="IPR013057">
    <property type="entry name" value="AA_transpt_TM"/>
</dbReference>
<feature type="transmembrane region" description="Helical" evidence="5">
    <location>
        <begin position="162"/>
        <end position="186"/>
    </location>
</feature>
<dbReference type="PANTHER" id="PTHR22950:SF652">
    <property type="entry name" value="TRANSMEMBRANE AMINO ACID TRANSPORTER FAMILY PROTEIN"/>
    <property type="match status" value="1"/>
</dbReference>
<dbReference type="STRING" id="10228.B3RJ16"/>
<evidence type="ECO:0000256" key="5">
    <source>
        <dbReference type="SAM" id="Phobius"/>
    </source>
</evidence>
<feature type="transmembrane region" description="Helical" evidence="5">
    <location>
        <begin position="425"/>
        <end position="449"/>
    </location>
</feature>
<feature type="transmembrane region" description="Helical" evidence="5">
    <location>
        <begin position="206"/>
        <end position="225"/>
    </location>
</feature>
<evidence type="ECO:0000256" key="1">
    <source>
        <dbReference type="ARBA" id="ARBA00004141"/>
    </source>
</evidence>
<sequence>MHRSNTNVNTNCNIEMRLQISHLPCDTAKDNGQQNHLNSVEEASNTTILKSKQEHKRLLTETENDEDKQHTNGIGNYCCTSSDDITIIGAVSIIVNICLGAGLLNFPSTFGSVGGIIGGILIQLVLIPFISSTHLILAYCVDKKKTSYSYQSAVSSILGTKVKIISEVLLILFSLSTCITYLVIIGDQSDESITGQQHQWYTNRKFVMSITSTLFILPLSLLKNIGSLRYSSRISNWSQIASAFSTICFGFHCHISSIPSYEKLRDRSIKRFNLVIIIAMLVCIVVYSITGSFGYMSFGNSVNSDILLNYGSSNILVTISRIMISINMVTSYPVLHFCARQVVEELWLNFRNLNDESAKIHKKSRLIIQTLSWFVVTLSLSLFVPNVGDIIALAGGFAALFIFVFPGFCLIGLRYNFNRKYHVACICYGSFLAILGIFLFGMATTKAIYDFSS</sequence>
<dbReference type="OrthoDB" id="438545at2759"/>
<keyword evidence="2 5" id="KW-0812">Transmembrane</keyword>
<dbReference type="eggNOG" id="KOG1305">
    <property type="taxonomic scope" value="Eukaryota"/>
</dbReference>
<dbReference type="KEGG" id="tad:TRIADDRAFT_52534"/>
<evidence type="ECO:0000256" key="3">
    <source>
        <dbReference type="ARBA" id="ARBA00022989"/>
    </source>
</evidence>
<feature type="domain" description="Amino acid transporter transmembrane" evidence="6">
    <location>
        <begin position="236"/>
        <end position="437"/>
    </location>
</feature>
<protein>
    <recommendedName>
        <fullName evidence="6">Amino acid transporter transmembrane domain-containing protein</fullName>
    </recommendedName>
</protein>
<feature type="transmembrane region" description="Helical" evidence="5">
    <location>
        <begin position="315"/>
        <end position="335"/>
    </location>
</feature>
<proteinExistence type="predicted"/>
<evidence type="ECO:0000256" key="4">
    <source>
        <dbReference type="ARBA" id="ARBA00023136"/>
    </source>
</evidence>
<dbReference type="HOGENOM" id="CLU_038973_0_0_1"/>
<dbReference type="Pfam" id="PF01490">
    <property type="entry name" value="Aa_trans"/>
    <property type="match status" value="1"/>
</dbReference>
<keyword evidence="4 5" id="KW-0472">Membrane</keyword>
<evidence type="ECO:0000313" key="7">
    <source>
        <dbReference type="EMBL" id="EDV29786.1"/>
    </source>
</evidence>
<feature type="transmembrane region" description="Helical" evidence="5">
    <location>
        <begin position="85"/>
        <end position="104"/>
    </location>
</feature>
<dbReference type="Proteomes" id="UP000009022">
    <property type="component" value="Unassembled WGS sequence"/>
</dbReference>
<dbReference type="AlphaFoldDB" id="B3RJ16"/>
<comment type="subcellular location">
    <subcellularLocation>
        <location evidence="1">Membrane</location>
        <topology evidence="1">Multi-pass membrane protein</topology>
    </subcellularLocation>
</comment>
<evidence type="ECO:0000313" key="8">
    <source>
        <dbReference type="Proteomes" id="UP000009022"/>
    </source>
</evidence>
<name>B3RJ16_TRIAD</name>
<feature type="transmembrane region" description="Helical" evidence="5">
    <location>
        <begin position="272"/>
        <end position="295"/>
    </location>
</feature>
<feature type="transmembrane region" description="Helical" evidence="5">
    <location>
        <begin position="390"/>
        <end position="413"/>
    </location>
</feature>
<dbReference type="RefSeq" id="XP_002108988.1">
    <property type="nucleotide sequence ID" value="XM_002108952.1"/>
</dbReference>
<keyword evidence="8" id="KW-1185">Reference proteome</keyword>
<dbReference type="OMA" id="IRTTSWH"/>